<sequence length="71" mass="7807">MNSKGDLELQATQLWPLARRGFGADRSNKGARMADTRAAAHCFTVESGLSKNNRLIVIGAPRSVLRCRSFM</sequence>
<gene>
    <name evidence="1" type="ORF">IPOD504_LOCUS1635</name>
</gene>
<reference evidence="1" key="1">
    <citation type="submission" date="2022-03" db="EMBL/GenBank/DDBJ databases">
        <authorList>
            <person name="Martin H S."/>
        </authorList>
    </citation>
    <scope>NUCLEOTIDE SEQUENCE</scope>
</reference>
<organism evidence="1 2">
    <name type="scientific">Iphiclides podalirius</name>
    <name type="common">scarce swallowtail</name>
    <dbReference type="NCBI Taxonomy" id="110791"/>
    <lineage>
        <taxon>Eukaryota</taxon>
        <taxon>Metazoa</taxon>
        <taxon>Ecdysozoa</taxon>
        <taxon>Arthropoda</taxon>
        <taxon>Hexapoda</taxon>
        <taxon>Insecta</taxon>
        <taxon>Pterygota</taxon>
        <taxon>Neoptera</taxon>
        <taxon>Endopterygota</taxon>
        <taxon>Lepidoptera</taxon>
        <taxon>Glossata</taxon>
        <taxon>Ditrysia</taxon>
        <taxon>Papilionoidea</taxon>
        <taxon>Papilionidae</taxon>
        <taxon>Papilioninae</taxon>
        <taxon>Iphiclides</taxon>
    </lineage>
</organism>
<proteinExistence type="predicted"/>
<evidence type="ECO:0000313" key="2">
    <source>
        <dbReference type="Proteomes" id="UP000837857"/>
    </source>
</evidence>
<protein>
    <submittedName>
        <fullName evidence="1">Uncharacterized protein</fullName>
    </submittedName>
</protein>
<evidence type="ECO:0000313" key="1">
    <source>
        <dbReference type="EMBL" id="CAH2039381.1"/>
    </source>
</evidence>
<accession>A0ABN8HSH8</accession>
<feature type="non-terminal residue" evidence="1">
    <location>
        <position position="71"/>
    </location>
</feature>
<name>A0ABN8HSH8_9NEOP</name>
<dbReference type="EMBL" id="OW152823">
    <property type="protein sequence ID" value="CAH2039381.1"/>
    <property type="molecule type" value="Genomic_DNA"/>
</dbReference>
<keyword evidence="2" id="KW-1185">Reference proteome</keyword>
<dbReference type="Proteomes" id="UP000837857">
    <property type="component" value="Chromosome 11"/>
</dbReference>